<comment type="caution">
    <text evidence="2">The sequence shown here is derived from an EMBL/GenBank/DDBJ whole genome shotgun (WGS) entry which is preliminary data.</text>
</comment>
<evidence type="ECO:0000259" key="1">
    <source>
        <dbReference type="Pfam" id="PF16036"/>
    </source>
</evidence>
<organism evidence="2 3">
    <name type="scientific">Flammeovirga pacifica</name>
    <dbReference type="NCBI Taxonomy" id="915059"/>
    <lineage>
        <taxon>Bacteria</taxon>
        <taxon>Pseudomonadati</taxon>
        <taxon>Bacteroidota</taxon>
        <taxon>Cytophagia</taxon>
        <taxon>Cytophagales</taxon>
        <taxon>Flammeovirgaceae</taxon>
        <taxon>Flammeovirga</taxon>
    </lineage>
</organism>
<evidence type="ECO:0000313" key="2">
    <source>
        <dbReference type="EMBL" id="OHX67295.1"/>
    </source>
</evidence>
<dbReference type="SUPFAM" id="SSF54626">
    <property type="entry name" value="Chalcone isomerase"/>
    <property type="match status" value="1"/>
</dbReference>
<dbReference type="InterPro" id="IPR036298">
    <property type="entry name" value="Chalcone_isomerase_sf"/>
</dbReference>
<feature type="domain" description="Chalcone isomerase" evidence="1">
    <location>
        <begin position="21"/>
        <end position="103"/>
    </location>
</feature>
<accession>A0A1S1Z2G0</accession>
<proteinExistence type="predicted"/>
<dbReference type="AlphaFoldDB" id="A0A1S1Z2G0"/>
<gene>
    <name evidence="2" type="ORF">NH26_13560</name>
</gene>
<reference evidence="2 3" key="1">
    <citation type="journal article" date="2012" name="Int. J. Syst. Evol. Microbiol.">
        <title>Flammeovirga pacifica sp. nov., isolated from deep-sea sediment.</title>
        <authorList>
            <person name="Xu H."/>
            <person name="Fu Y."/>
            <person name="Yang N."/>
            <person name="Ding Z."/>
            <person name="Lai Q."/>
            <person name="Zeng R."/>
        </authorList>
    </citation>
    <scope>NUCLEOTIDE SEQUENCE [LARGE SCALE GENOMIC DNA]</scope>
    <source>
        <strain evidence="3">DSM 24597 / LMG 26175 / WPAGA1</strain>
    </source>
</reference>
<feature type="domain" description="Chalcone isomerase" evidence="1">
    <location>
        <begin position="133"/>
        <end position="221"/>
    </location>
</feature>
<dbReference type="Proteomes" id="UP000179797">
    <property type="component" value="Unassembled WGS sequence"/>
</dbReference>
<name>A0A1S1Z2G0_FLAPC</name>
<dbReference type="EMBL" id="JRYR02000001">
    <property type="protein sequence ID" value="OHX67295.1"/>
    <property type="molecule type" value="Genomic_DNA"/>
</dbReference>
<dbReference type="Pfam" id="PF16036">
    <property type="entry name" value="Chalcone_3"/>
    <property type="match status" value="2"/>
</dbReference>
<dbReference type="InterPro" id="IPR016087">
    <property type="entry name" value="Chalcone_isomerase"/>
</dbReference>
<dbReference type="GO" id="GO:0016872">
    <property type="term" value="F:intramolecular lyase activity"/>
    <property type="evidence" value="ECO:0007669"/>
    <property type="project" value="InterPro"/>
</dbReference>
<sequence>MSFPCFYLQAQENHDVNLLFNVEYSPNINYSNTVYNLNGSGTYIDGIHKLFSCGLYLENKNDDALKIIYSDNTRIIDLVITSTQFQSHETIEEIKALHTKNKDLLKSGEFAAIFKNIQDSDVVLPTNFVETNAFFEKLFNDSNHGATDNYHSYIDDFIHLFDDKNAVGDQYRFVFEGNQTTKIYKKGIPAIEIKNKEFQKAVLNIFIGNHASNSSLKNKLLSQ</sequence>
<keyword evidence="3" id="KW-1185">Reference proteome</keyword>
<evidence type="ECO:0000313" key="3">
    <source>
        <dbReference type="Proteomes" id="UP000179797"/>
    </source>
</evidence>
<protein>
    <recommendedName>
        <fullName evidence="1">Chalcone isomerase domain-containing protein</fullName>
    </recommendedName>
</protein>